<evidence type="ECO:0008006" key="3">
    <source>
        <dbReference type="Google" id="ProtNLM"/>
    </source>
</evidence>
<reference evidence="2" key="1">
    <citation type="submission" date="2006-06" db="EMBL/GenBank/DDBJ databases">
        <title>Complete sequence of chromosome of Mycobacterium sp. MCS.</title>
        <authorList>
            <consortium name="US DOE Joint Genome Institute"/>
            <person name="Copeland A."/>
            <person name="Lucas S."/>
            <person name="Lapidus A."/>
            <person name="Barry K."/>
            <person name="Detter J.C."/>
            <person name="Glavina del Rio T."/>
            <person name="Hammon N."/>
            <person name="Israni S."/>
            <person name="Dalin E."/>
            <person name="Tice H."/>
            <person name="Pitluck S."/>
            <person name="Martinez M."/>
            <person name="Schmutz J."/>
            <person name="Larimer F."/>
            <person name="Land M."/>
            <person name="Hauser L."/>
            <person name="Kyrpides N."/>
            <person name="Kim E."/>
            <person name="Miller C.D."/>
            <person name="Hughes J.E."/>
            <person name="Anderson A.J."/>
            <person name="Sims R.C."/>
            <person name="Richardson P."/>
        </authorList>
    </citation>
    <scope>NUCLEOTIDE SEQUENCE [LARGE SCALE GENOMIC DNA]</scope>
    <source>
        <strain evidence="2">MCS</strain>
    </source>
</reference>
<dbReference type="EMBL" id="CP000384">
    <property type="protein sequence ID" value="ABG06178.1"/>
    <property type="molecule type" value="Genomic_DNA"/>
</dbReference>
<organism evidence="2">
    <name type="scientific">Mycobacterium sp. (strain MCS)</name>
    <dbReference type="NCBI Taxonomy" id="164756"/>
    <lineage>
        <taxon>Bacteria</taxon>
        <taxon>Bacillati</taxon>
        <taxon>Actinomycetota</taxon>
        <taxon>Actinomycetes</taxon>
        <taxon>Mycobacteriales</taxon>
        <taxon>Mycobacteriaceae</taxon>
        <taxon>Mycobacterium</taxon>
    </lineage>
</organism>
<evidence type="ECO:0000313" key="2">
    <source>
        <dbReference type="EMBL" id="ABG06178.1"/>
    </source>
</evidence>
<dbReference type="KEGG" id="mmc:Mmcs_0056"/>
<protein>
    <recommendedName>
        <fullName evidence="3">DivIVA domain-containing protein</fullName>
    </recommendedName>
</protein>
<accession>A0A5Q5BDG0</accession>
<dbReference type="InterPro" id="IPR019933">
    <property type="entry name" value="DivIVA_domain"/>
</dbReference>
<gene>
    <name evidence="2" type="ordered locus">Mmcs_0056</name>
</gene>
<sequence>MDRRRIGDGRSAARTRSVRLRSQSMSEPSGGLTADAVRSATFSKPPLGKRGYDPKSVRDFLALTARRLEGRGHLCAADVRSIRFPKPPLGRRGYHDGEVDEYMVTVAAAIAALDGQ</sequence>
<evidence type="ECO:0000256" key="1">
    <source>
        <dbReference type="SAM" id="MobiDB-lite"/>
    </source>
</evidence>
<name>A0A5Q5BDG0_MYCSS</name>
<feature type="region of interest" description="Disordered" evidence="1">
    <location>
        <begin position="1"/>
        <end position="50"/>
    </location>
</feature>
<dbReference type="AlphaFoldDB" id="A0A5Q5BDG0"/>
<dbReference type="NCBIfam" id="TIGR03544">
    <property type="entry name" value="DivI1A_domain"/>
    <property type="match status" value="2"/>
</dbReference>
<dbReference type="Gene3D" id="6.10.250.660">
    <property type="match status" value="2"/>
</dbReference>
<proteinExistence type="predicted"/>